<keyword evidence="3" id="KW-0067">ATP-binding</keyword>
<dbReference type="SUPFAM" id="SSF52540">
    <property type="entry name" value="P-loop containing nucleoside triphosphate hydrolases"/>
    <property type="match status" value="2"/>
</dbReference>
<evidence type="ECO:0000313" key="6">
    <source>
        <dbReference type="EMBL" id="KJZ73345.1"/>
    </source>
</evidence>
<evidence type="ECO:0000256" key="4">
    <source>
        <dbReference type="SAM" id="MobiDB-lite"/>
    </source>
</evidence>
<keyword evidence="1" id="KW-0547">Nucleotide-binding</keyword>
<dbReference type="InterPro" id="IPR000330">
    <property type="entry name" value="SNF2_N"/>
</dbReference>
<dbReference type="GO" id="GO:0008094">
    <property type="term" value="F:ATP-dependent activity, acting on DNA"/>
    <property type="evidence" value="ECO:0007669"/>
    <property type="project" value="TreeGrafter"/>
</dbReference>
<protein>
    <recommendedName>
        <fullName evidence="5">Helicase ATP-binding domain-containing protein</fullName>
    </recommendedName>
</protein>
<dbReference type="EMBL" id="KQ030536">
    <property type="protein sequence ID" value="KJZ73345.1"/>
    <property type="molecule type" value="Genomic_DNA"/>
</dbReference>
<proteinExistence type="predicted"/>
<dbReference type="OrthoDB" id="5154134at2759"/>
<evidence type="ECO:0000259" key="5">
    <source>
        <dbReference type="SMART" id="SM00487"/>
    </source>
</evidence>
<dbReference type="GO" id="GO:0005524">
    <property type="term" value="F:ATP binding"/>
    <property type="evidence" value="ECO:0007669"/>
    <property type="project" value="UniProtKB-KW"/>
</dbReference>
<feature type="domain" description="Helicase ATP-binding" evidence="5">
    <location>
        <begin position="595"/>
        <end position="953"/>
    </location>
</feature>
<organism evidence="6 7">
    <name type="scientific">Hirsutella minnesotensis 3608</name>
    <dbReference type="NCBI Taxonomy" id="1043627"/>
    <lineage>
        <taxon>Eukaryota</taxon>
        <taxon>Fungi</taxon>
        <taxon>Dikarya</taxon>
        <taxon>Ascomycota</taxon>
        <taxon>Pezizomycotina</taxon>
        <taxon>Sordariomycetes</taxon>
        <taxon>Hypocreomycetidae</taxon>
        <taxon>Hypocreales</taxon>
        <taxon>Ophiocordycipitaceae</taxon>
        <taxon>Hirsutella</taxon>
    </lineage>
</organism>
<dbReference type="Gene3D" id="3.40.50.300">
    <property type="entry name" value="P-loop containing nucleotide triphosphate hydrolases"/>
    <property type="match status" value="1"/>
</dbReference>
<feature type="region of interest" description="Disordered" evidence="4">
    <location>
        <begin position="1534"/>
        <end position="1593"/>
    </location>
</feature>
<feature type="compositionally biased region" description="Acidic residues" evidence="4">
    <location>
        <begin position="1541"/>
        <end position="1565"/>
    </location>
</feature>
<feature type="region of interest" description="Disordered" evidence="4">
    <location>
        <begin position="750"/>
        <end position="809"/>
    </location>
</feature>
<keyword evidence="7" id="KW-1185">Reference proteome</keyword>
<evidence type="ECO:0000256" key="2">
    <source>
        <dbReference type="ARBA" id="ARBA00022801"/>
    </source>
</evidence>
<dbReference type="GO" id="GO:0005634">
    <property type="term" value="C:nucleus"/>
    <property type="evidence" value="ECO:0007669"/>
    <property type="project" value="TreeGrafter"/>
</dbReference>
<evidence type="ECO:0000256" key="3">
    <source>
        <dbReference type="ARBA" id="ARBA00022840"/>
    </source>
</evidence>
<accession>A0A0F7ZN92</accession>
<feature type="compositionally biased region" description="Basic and acidic residues" evidence="4">
    <location>
        <begin position="782"/>
        <end position="798"/>
    </location>
</feature>
<dbReference type="InterPro" id="IPR027417">
    <property type="entry name" value="P-loop_NTPase"/>
</dbReference>
<evidence type="ECO:0000313" key="7">
    <source>
        <dbReference type="Proteomes" id="UP000054481"/>
    </source>
</evidence>
<feature type="compositionally biased region" description="Polar residues" evidence="4">
    <location>
        <begin position="57"/>
        <end position="82"/>
    </location>
</feature>
<dbReference type="Gene3D" id="3.40.50.10810">
    <property type="entry name" value="Tandem AAA-ATPase domain"/>
    <property type="match status" value="1"/>
</dbReference>
<gene>
    <name evidence="6" type="ORF">HIM_07349</name>
</gene>
<dbReference type="Proteomes" id="UP000054481">
    <property type="component" value="Unassembled WGS sequence"/>
</dbReference>
<dbReference type="SMART" id="SM00487">
    <property type="entry name" value="DEXDc"/>
    <property type="match status" value="1"/>
</dbReference>
<keyword evidence="2" id="KW-0378">Hydrolase</keyword>
<dbReference type="InterPro" id="IPR001650">
    <property type="entry name" value="Helicase_C-like"/>
</dbReference>
<dbReference type="GO" id="GO:0006281">
    <property type="term" value="P:DNA repair"/>
    <property type="evidence" value="ECO:0007669"/>
    <property type="project" value="TreeGrafter"/>
</dbReference>
<dbReference type="PANTHER" id="PTHR45626">
    <property type="entry name" value="TRANSCRIPTION TERMINATION FACTOR 2-RELATED"/>
    <property type="match status" value="1"/>
</dbReference>
<feature type="region of interest" description="Disordered" evidence="4">
    <location>
        <begin position="1"/>
        <end position="96"/>
    </location>
</feature>
<dbReference type="Pfam" id="PF00176">
    <property type="entry name" value="SNF2-rel_dom"/>
    <property type="match status" value="1"/>
</dbReference>
<evidence type="ECO:0000256" key="1">
    <source>
        <dbReference type="ARBA" id="ARBA00022741"/>
    </source>
</evidence>
<dbReference type="InterPro" id="IPR014001">
    <property type="entry name" value="Helicase_ATP-bd"/>
</dbReference>
<dbReference type="InterPro" id="IPR038718">
    <property type="entry name" value="SNF2-like_sf"/>
</dbReference>
<reference evidence="6 7" key="1">
    <citation type="journal article" date="2014" name="Genome Biol. Evol.">
        <title>Comparative genomics and transcriptomics analyses reveal divergent lifestyle features of nematode endoparasitic fungus Hirsutella minnesotensis.</title>
        <authorList>
            <person name="Lai Y."/>
            <person name="Liu K."/>
            <person name="Zhang X."/>
            <person name="Zhang X."/>
            <person name="Li K."/>
            <person name="Wang N."/>
            <person name="Shu C."/>
            <person name="Wu Y."/>
            <person name="Wang C."/>
            <person name="Bushley K.E."/>
            <person name="Xiang M."/>
            <person name="Liu X."/>
        </authorList>
    </citation>
    <scope>NUCLEOTIDE SEQUENCE [LARGE SCALE GENOMIC DNA]</scope>
    <source>
        <strain evidence="6 7">3608</strain>
    </source>
</reference>
<feature type="compositionally biased region" description="Basic and acidic residues" evidence="4">
    <location>
        <begin position="25"/>
        <end position="35"/>
    </location>
</feature>
<dbReference type="GO" id="GO:0016787">
    <property type="term" value="F:hydrolase activity"/>
    <property type="evidence" value="ECO:0007669"/>
    <property type="project" value="UniProtKB-KW"/>
</dbReference>
<dbReference type="InterPro" id="IPR050628">
    <property type="entry name" value="SNF2_RAD54_helicase_TF"/>
</dbReference>
<name>A0A0F7ZN92_9HYPO</name>
<sequence length="1593" mass="177641">MGNNRNSKNRKAADAPVRRSGRSRRPAETEQHDTPENAGQKPVKARKPAANKEKTNTRQTKNVNAQLSTAASNPIDTTTADGTENIYDVSDDNASDEDMDGVVQGSTMPRLPTLSKHAYGYKSILSLDTVETTGAWFKEPNNQEFFDFSFWKPDTPPEPPSEKQKFELAKSWGKCSYPPGVLVAYQWEPTVTAVDPLAKYLGLKNAKYLAAFADAAVYKECKRPTFVPIPNRLLYPNNKANAINPPATTAVTALQILMFAPKSLKDGVPNLGQDDYEKRFPTPPDFGNGEEGINCEGAVHIGPYGLEDLNRAVLLLQLACTRRERPGIVSKRTAPEKSKSVPAHIYHDPSVNPDNFRAEDATTLSNIMNQRSLRLESAMENMRAIAAELPPSERLEGADAMETHTEICTGPGALPHILHHVCANLGLCKDDTANLLICAHKECLMVRKTDIAKSGLKAGTDDGLTVTNDIPHPRVSEIKDLVRHLTAMNGRIDPVKRAQEVDKTIDPFLDDIRVRDVTQLTDFRNNIRESDHIRQYAAENPTDAEGLDRRLIRSFKLELQSNAHAPPEAFDWDTARSEYNIGQNNCLYNSDSYSAVQPLLPHQVADVSILMERVKLGISSILGNEMGLGKTREMLALIEVNTRYRETLKSTDDTIKFHPTLIVNPVATITQTAHESEQFPSLNVWVYYGEANGYTGSKNVNSIKPRALVAFLEALDRDDPKTGRTVILTTGNTLSVREINKTEDRIIIRKRKQELPRKRPAQEEVDNPQRKRTNREPSSTAADDHTLRTSEEDDHPPVDADATTSEPIQYPAEEFNPADWETDQEALERKRIGLGDIINDSRLKNVFADAVPAAVIIKVSREANIEPDANLITYSLKHPRLAHQKFQFLMVDEAHCAKKMTGMYNNSFRLLNWDTSLWVSGTVLISSLKDILSPLFLFWLKLDMPTYGWLTDGHHLGDLQLLFHQDYDPTSRSFELNGRTVLGLFHEDTDFSRSELGIRLKDFWVKHKFPIWVLCQTLVSAACDATKWNVGAGMLVVGGVLRNLCLRRTLKTPLRLEDNSIIYPALELPPMKIIYEELQFSKEFSAAVKRHGDMCAKSMTNAPVAGDVPDMTRGQAGEAIANPSDAIGSQNFGAYREGVFGAFDARNRTLMSKEVGHLFMPKSGRTTISSTIRDIRDSRIALTTTEVARSMKNSADAAVAGVEHLKTLRDNSNFGAIEYLYLATRSDPHVPTLTSPMQWARWHLASSPISLRVIQLCTEYVLEKGRNVVVFVDTPWIQELVVSILDILGFNVVTTRPSDKQAHKQSVIDDFNNPAKAAQVFVANINTMAVGVNLQGACSLGILIAYPHNAKTTNQICARLHRIGQKKPVIWHFIRVKDSFHDHQERMSLEKWARQLSAEMRAWFRHTFNRYAWTILRPLNPSSFEPHSKETAKVGHAISIIARLVLSATDEESQTFWMKASTHVVNALIILADKESWQDLVQAQTRPVEEIHAQMGQKVRDAIGEAQAASERGDLKSKERRRVSMAELEVRKALAEKEAAGEPEEDCEEVDDDDAGLDDGLEYDEGGMAAGGGAPDEHIERDGEDGAEDGDVE</sequence>
<feature type="compositionally biased region" description="Basic and acidic residues" evidence="4">
    <location>
        <begin position="750"/>
        <end position="762"/>
    </location>
</feature>
<feature type="region of interest" description="Disordered" evidence="4">
    <location>
        <begin position="329"/>
        <end position="354"/>
    </location>
</feature>
<dbReference type="Pfam" id="PF00271">
    <property type="entry name" value="Helicase_C"/>
    <property type="match status" value="1"/>
</dbReference>
<feature type="compositionally biased region" description="Acidic residues" evidence="4">
    <location>
        <begin position="1582"/>
        <end position="1593"/>
    </location>
</feature>